<dbReference type="Proteomes" id="UP000712600">
    <property type="component" value="Unassembled WGS sequence"/>
</dbReference>
<evidence type="ECO:0000313" key="2">
    <source>
        <dbReference type="Proteomes" id="UP000712600"/>
    </source>
</evidence>
<organism evidence="1 2">
    <name type="scientific">Brassica cretica</name>
    <name type="common">Mustard</name>
    <dbReference type="NCBI Taxonomy" id="69181"/>
    <lineage>
        <taxon>Eukaryota</taxon>
        <taxon>Viridiplantae</taxon>
        <taxon>Streptophyta</taxon>
        <taxon>Embryophyta</taxon>
        <taxon>Tracheophyta</taxon>
        <taxon>Spermatophyta</taxon>
        <taxon>Magnoliopsida</taxon>
        <taxon>eudicotyledons</taxon>
        <taxon>Gunneridae</taxon>
        <taxon>Pentapetalae</taxon>
        <taxon>rosids</taxon>
        <taxon>malvids</taxon>
        <taxon>Brassicales</taxon>
        <taxon>Brassicaceae</taxon>
        <taxon>Brassiceae</taxon>
        <taxon>Brassica</taxon>
    </lineage>
</organism>
<sequence length="74" mass="8587">MIDESWTSMAQFSGCGWVWMNNLGNVQLMETRSYPWRESALHSCGSITMSDREYAPTLDISHLWDGLQRFDSHD</sequence>
<comment type="caution">
    <text evidence="1">The sequence shown here is derived from an EMBL/GenBank/DDBJ whole genome shotgun (WGS) entry which is preliminary data.</text>
</comment>
<protein>
    <submittedName>
        <fullName evidence="1">Uncharacterized protein</fullName>
    </submittedName>
</protein>
<dbReference type="EMBL" id="QGKX02000004">
    <property type="protein sequence ID" value="KAF3600163.1"/>
    <property type="molecule type" value="Genomic_DNA"/>
</dbReference>
<name>A0A8S9SJM8_BRACR</name>
<proteinExistence type="predicted"/>
<accession>A0A8S9SJM8</accession>
<evidence type="ECO:0000313" key="1">
    <source>
        <dbReference type="EMBL" id="KAF3600163.1"/>
    </source>
</evidence>
<gene>
    <name evidence="1" type="ORF">F2Q69_00034823</name>
</gene>
<dbReference type="AlphaFoldDB" id="A0A8S9SJM8"/>
<reference evidence="1" key="1">
    <citation type="submission" date="2019-12" db="EMBL/GenBank/DDBJ databases">
        <title>Genome sequencing and annotation of Brassica cretica.</title>
        <authorList>
            <person name="Studholme D.J."/>
            <person name="Sarris P."/>
        </authorList>
    </citation>
    <scope>NUCLEOTIDE SEQUENCE</scope>
    <source>
        <strain evidence="1">PFS-109/04</strain>
        <tissue evidence="1">Leaf</tissue>
    </source>
</reference>